<evidence type="ECO:0000313" key="1">
    <source>
        <dbReference type="EMBL" id="KYC28889.1"/>
    </source>
</evidence>
<proteinExistence type="predicted"/>
<protein>
    <submittedName>
        <fullName evidence="1">Uncharacterized protein</fullName>
    </submittedName>
</protein>
<keyword evidence="2" id="KW-1185">Reference proteome</keyword>
<evidence type="ECO:0000313" key="2">
    <source>
        <dbReference type="Proteomes" id="UP000243416"/>
    </source>
</evidence>
<sequence>MKSGVRLKSAVCDTEVMVTKAAADEIQLTCGGAEMLEMSGAKSGGTPDAAHAAGTLVGKRYVDEGDRYEFLCTKGGKGNLAINGVALQVKQAKALPSSD</sequence>
<reference evidence="1 2" key="1">
    <citation type="journal article" date="2016" name="ISME J.">
        <title>Integrated multi-omics analyses reveal the biochemical mechanisms and phylogenetic relevance of anaerobic androgen biodegradation in the environment.</title>
        <authorList>
            <person name="Yang F.C."/>
            <person name="Chen Y.L."/>
            <person name="Tang S.L."/>
            <person name="Yu C.P."/>
            <person name="Wang P.H."/>
            <person name="Ismail W."/>
            <person name="Wang C.H."/>
            <person name="Ding J.Y."/>
            <person name="Yang C.Y."/>
            <person name="Yang C.Y."/>
            <person name="Chiang Y.R."/>
        </authorList>
    </citation>
    <scope>NUCLEOTIDE SEQUENCE [LARGE SCALE GENOMIC DNA]</scope>
    <source>
        <strain evidence="1 2">DSM 13999</strain>
    </source>
</reference>
<dbReference type="Proteomes" id="UP000243416">
    <property type="component" value="Unassembled WGS sequence"/>
</dbReference>
<accession>A0A656Z6W0</accession>
<dbReference type="OrthoDB" id="7478453at2"/>
<comment type="caution">
    <text evidence="1">The sequence shown here is derived from an EMBL/GenBank/DDBJ whole genome shotgun (WGS) entry which is preliminary data.</text>
</comment>
<gene>
    <name evidence="1" type="ORF">ACY05_04150</name>
</gene>
<name>A0A656Z6W0_9PROT</name>
<organism evidence="1 2">
    <name type="scientific">Sterolibacterium denitrificans</name>
    <dbReference type="NCBI Taxonomy" id="157592"/>
    <lineage>
        <taxon>Bacteria</taxon>
        <taxon>Pseudomonadati</taxon>
        <taxon>Pseudomonadota</taxon>
        <taxon>Betaproteobacteria</taxon>
        <taxon>Nitrosomonadales</taxon>
        <taxon>Sterolibacteriaceae</taxon>
        <taxon>Sterolibacterium</taxon>
    </lineage>
</organism>
<dbReference type="AlphaFoldDB" id="A0A656Z6W0"/>
<dbReference type="EMBL" id="LFZK01000003">
    <property type="protein sequence ID" value="KYC28889.1"/>
    <property type="molecule type" value="Genomic_DNA"/>
</dbReference>